<dbReference type="Pfam" id="PF00391">
    <property type="entry name" value="PEP-utilizers"/>
    <property type="match status" value="1"/>
</dbReference>
<dbReference type="GO" id="GO:0046872">
    <property type="term" value="F:metal ion binding"/>
    <property type="evidence" value="ECO:0007669"/>
    <property type="project" value="UniProtKB-KW"/>
</dbReference>
<dbReference type="SUPFAM" id="SSF56059">
    <property type="entry name" value="Glutathione synthetase ATP-binding domain-like"/>
    <property type="match status" value="1"/>
</dbReference>
<dbReference type="UniPathway" id="UPA00138"/>
<dbReference type="InterPro" id="IPR036637">
    <property type="entry name" value="Phosphohistidine_dom_sf"/>
</dbReference>
<dbReference type="Gene3D" id="3.30.1490.20">
    <property type="entry name" value="ATP-grasp fold, A domain"/>
    <property type="match status" value="1"/>
</dbReference>
<dbReference type="KEGG" id="dba:Dbac_2045"/>
<keyword evidence="7 17" id="KW-0808">Transferase</keyword>
<dbReference type="EMBL" id="CP001629">
    <property type="protein sequence ID" value="ACU90131.1"/>
    <property type="molecule type" value="Genomic_DNA"/>
</dbReference>
<reference evidence="17 18" key="1">
    <citation type="journal article" date="2009" name="Stand. Genomic Sci.">
        <title>Complete genome sequence of Desulfomicrobium baculatum type strain (X).</title>
        <authorList>
            <person name="Copeland A."/>
            <person name="Spring S."/>
            <person name="Goker M."/>
            <person name="Schneider S."/>
            <person name="Lapidus A."/>
            <person name="Del Rio T.G."/>
            <person name="Tice H."/>
            <person name="Cheng J.F."/>
            <person name="Chen F."/>
            <person name="Nolan M."/>
            <person name="Bruce D."/>
            <person name="Goodwin L."/>
            <person name="Pitluck S."/>
            <person name="Ivanova N."/>
            <person name="Mavrommatis K."/>
            <person name="Ovchinnikova G."/>
            <person name="Pati A."/>
            <person name="Chen A."/>
            <person name="Palaniappan K."/>
            <person name="Land M."/>
            <person name="Hauser L."/>
            <person name="Chang Y.J."/>
            <person name="Jeffries C.C."/>
            <person name="Meincke L."/>
            <person name="Sims D."/>
            <person name="Brettin T."/>
            <person name="Detter J.C."/>
            <person name="Han C."/>
            <person name="Chain P."/>
            <person name="Bristow J."/>
            <person name="Eisen J.A."/>
            <person name="Markowitz V."/>
            <person name="Hugenholtz P."/>
            <person name="Kyrpides N.C."/>
            <person name="Klenk H.P."/>
            <person name="Lucas S."/>
        </authorList>
    </citation>
    <scope>NUCLEOTIDE SEQUENCE [LARGE SCALE GENOMIC DNA]</scope>
    <source>
        <strain evidence="18">DSM 4028 / VKM B-1378 / X</strain>
    </source>
</reference>
<dbReference type="eggNOG" id="COG0574">
    <property type="taxonomic scope" value="Bacteria"/>
</dbReference>
<dbReference type="Gene3D" id="3.50.30.10">
    <property type="entry name" value="Phosphohistidine domain"/>
    <property type="match status" value="1"/>
</dbReference>
<dbReference type="GO" id="GO:0006094">
    <property type="term" value="P:gluconeogenesis"/>
    <property type="evidence" value="ECO:0007669"/>
    <property type="project" value="UniProtKB-UniPathway"/>
</dbReference>
<evidence type="ECO:0000256" key="1">
    <source>
        <dbReference type="ARBA" id="ARBA00001946"/>
    </source>
</evidence>
<keyword evidence="11" id="KW-0067">ATP-binding</keyword>
<evidence type="ECO:0000256" key="10">
    <source>
        <dbReference type="ARBA" id="ARBA00022777"/>
    </source>
</evidence>
<comment type="pathway">
    <text evidence="3">Carbohydrate biosynthesis; gluconeogenesis.</text>
</comment>
<evidence type="ECO:0000313" key="18">
    <source>
        <dbReference type="Proteomes" id="UP000002216"/>
    </source>
</evidence>
<dbReference type="PANTHER" id="PTHR43030:SF1">
    <property type="entry name" value="PHOSPHOENOLPYRUVATE SYNTHASE"/>
    <property type="match status" value="1"/>
</dbReference>
<gene>
    <name evidence="17" type="ordered locus">Dbac_2045</name>
</gene>
<evidence type="ECO:0000256" key="2">
    <source>
        <dbReference type="ARBA" id="ARBA00002988"/>
    </source>
</evidence>
<organism evidence="17 18">
    <name type="scientific">Desulfomicrobium baculatum (strain DSM 4028 / VKM B-1378 / X)</name>
    <name type="common">Desulfovibrio baculatus</name>
    <dbReference type="NCBI Taxonomy" id="525897"/>
    <lineage>
        <taxon>Bacteria</taxon>
        <taxon>Pseudomonadati</taxon>
        <taxon>Thermodesulfobacteriota</taxon>
        <taxon>Desulfovibrionia</taxon>
        <taxon>Desulfovibrionales</taxon>
        <taxon>Desulfomicrobiaceae</taxon>
        <taxon>Desulfomicrobium</taxon>
    </lineage>
</organism>
<keyword evidence="12" id="KW-0460">Magnesium</keyword>
<sequence length="887" mass="98718">MNLIQRVKNIFSPPAPTKEQDNEQEDLFRARYQAFRRLLSANNGALDFMTELEEAAQGHRHFGMHFVRSRATGATAKVYNIVENLLYLAPGKYLGLRDALRTIQDQIQQELTLKQTSRRQELVLDLDRITAHDVEDVGGKMANLGELRNTLQIPVPAGFAITAQAYMVFMQQSGLWDEINCLVLGHPMASHFGACTLPGHSDDDEDETENNGTDQPIALLEMCAKIRGMILAAEVPKELEEALLSAYDRLCAREGGQINVALRSSALGEDSAGASFAGQHRSLLNLDRDSLLEGYKEVVASKYSAHAMTYRYMLGIRDDDVLMCVGCLSMVTSKAGGVMYTSNPLNAADNRLQITSAWGMAKGVVDGTATSDRFLLEKGPPPRIVERSVPRKESALACSGTEGVCRVSVDPELVGLPTLDDAQIFELTAMASRIEAHYGTPQDIEWAYTPEGRLFLLQTRPLDIRQTQPAPELLPGAQPLIQDGQTASSGTAHGVVHIVKKDVDILVLPEKAILVCVEATPKWAAVLNRCQGVIAEQGSAAGHLANVAREFNVPALFGVHSATSILEAGQEITLDADNRAVYAGLQEALLDRNPARPNMMEGSPVFQTLLNVNRFITPLGLLDPDGIDFTPANCKTLHDITRFCHEKSVQEMFSFGRDHNFSPRSSKQLKTIVPMQWWIINLEDGFLTDTGDKMIPLDKISSVPMLALWRGIVAYPWEGPPCIDCKGFMSVLFQSATNRNLEPAMASQFSEKNYFMISKHFCNLQSRFGYHFTSVEALAGPRPRENYIRFQFKGGATDHQRKVRRARFVGEILDEFNFQTRVREDALFARLDDCDQEFIENHLEILGHILIHTRQLDMIMNREDVVQLYKKRILNQLHAMMDAKNTA</sequence>
<evidence type="ECO:0000256" key="14">
    <source>
        <dbReference type="ARBA" id="ARBA00047700"/>
    </source>
</evidence>
<protein>
    <recommendedName>
        <fullName evidence="6">Phosphoenolpyruvate synthase</fullName>
        <ecNumber evidence="5">2.7.9.2</ecNumber>
    </recommendedName>
    <alternativeName>
        <fullName evidence="13">Pyruvate, water dikinase</fullName>
    </alternativeName>
</protein>
<name>C7LNG2_DESBD</name>
<dbReference type="SUPFAM" id="SSF52009">
    <property type="entry name" value="Phosphohistidine domain"/>
    <property type="match status" value="1"/>
</dbReference>
<dbReference type="eggNOG" id="COG3848">
    <property type="taxonomic scope" value="Bacteria"/>
</dbReference>
<evidence type="ECO:0000313" key="17">
    <source>
        <dbReference type="EMBL" id="ACU90131.1"/>
    </source>
</evidence>
<keyword evidence="8" id="KW-0479">Metal-binding</keyword>
<dbReference type="GO" id="GO:0005524">
    <property type="term" value="F:ATP binding"/>
    <property type="evidence" value="ECO:0007669"/>
    <property type="project" value="UniProtKB-KW"/>
</dbReference>
<evidence type="ECO:0000256" key="11">
    <source>
        <dbReference type="ARBA" id="ARBA00022840"/>
    </source>
</evidence>
<evidence type="ECO:0000256" key="4">
    <source>
        <dbReference type="ARBA" id="ARBA00007837"/>
    </source>
</evidence>
<accession>C7LNG2</accession>
<dbReference type="Gene3D" id="3.30.470.20">
    <property type="entry name" value="ATP-grasp fold, B domain"/>
    <property type="match status" value="1"/>
</dbReference>
<dbReference type="STRING" id="525897.Dbac_2045"/>
<dbReference type="AlphaFoldDB" id="C7LNG2"/>
<keyword evidence="10 17" id="KW-0418">Kinase</keyword>
<evidence type="ECO:0000256" key="9">
    <source>
        <dbReference type="ARBA" id="ARBA00022741"/>
    </source>
</evidence>
<evidence type="ECO:0000256" key="8">
    <source>
        <dbReference type="ARBA" id="ARBA00022723"/>
    </source>
</evidence>
<evidence type="ECO:0000256" key="13">
    <source>
        <dbReference type="ARBA" id="ARBA00033470"/>
    </source>
</evidence>
<dbReference type="InterPro" id="IPR002192">
    <property type="entry name" value="PPDK_AMP/ATP-bd"/>
</dbReference>
<evidence type="ECO:0000256" key="5">
    <source>
        <dbReference type="ARBA" id="ARBA00011996"/>
    </source>
</evidence>
<dbReference type="InterPro" id="IPR013815">
    <property type="entry name" value="ATP_grasp_subdomain_1"/>
</dbReference>
<feature type="domain" description="PEP-utilising enzyme mobile" evidence="15">
    <location>
        <begin position="509"/>
        <end position="578"/>
    </location>
</feature>
<dbReference type="InterPro" id="IPR006319">
    <property type="entry name" value="PEP_synth"/>
</dbReference>
<proteinExistence type="inferred from homology"/>
<dbReference type="InterPro" id="IPR008279">
    <property type="entry name" value="PEP-util_enz_mobile_dom"/>
</dbReference>
<evidence type="ECO:0000259" key="16">
    <source>
        <dbReference type="Pfam" id="PF01326"/>
    </source>
</evidence>
<keyword evidence="9" id="KW-0547">Nucleotide-binding</keyword>
<evidence type="ECO:0000256" key="3">
    <source>
        <dbReference type="ARBA" id="ARBA00004742"/>
    </source>
</evidence>
<evidence type="ECO:0000256" key="12">
    <source>
        <dbReference type="ARBA" id="ARBA00022842"/>
    </source>
</evidence>
<evidence type="ECO:0000256" key="6">
    <source>
        <dbReference type="ARBA" id="ARBA00021623"/>
    </source>
</evidence>
<dbReference type="RefSeq" id="WP_015774222.1">
    <property type="nucleotide sequence ID" value="NC_013173.1"/>
</dbReference>
<comment type="cofactor">
    <cofactor evidence="1">
        <name>Mg(2+)</name>
        <dbReference type="ChEBI" id="CHEBI:18420"/>
    </cofactor>
</comment>
<dbReference type="GO" id="GO:0008986">
    <property type="term" value="F:pyruvate, water dikinase activity"/>
    <property type="evidence" value="ECO:0007669"/>
    <property type="project" value="UniProtKB-EC"/>
</dbReference>
<comment type="function">
    <text evidence="2">Catalyzes the phosphorylation of pyruvate to phosphoenolpyruvate.</text>
</comment>
<evidence type="ECO:0000256" key="7">
    <source>
        <dbReference type="ARBA" id="ARBA00022679"/>
    </source>
</evidence>
<dbReference type="Proteomes" id="UP000002216">
    <property type="component" value="Chromosome"/>
</dbReference>
<feature type="domain" description="Pyruvate phosphate dikinase AMP/ATP-binding" evidence="16">
    <location>
        <begin position="135"/>
        <end position="468"/>
    </location>
</feature>
<comment type="catalytic activity">
    <reaction evidence="14">
        <text>pyruvate + ATP + H2O = phosphoenolpyruvate + AMP + phosphate + 2 H(+)</text>
        <dbReference type="Rhea" id="RHEA:11364"/>
        <dbReference type="ChEBI" id="CHEBI:15361"/>
        <dbReference type="ChEBI" id="CHEBI:15377"/>
        <dbReference type="ChEBI" id="CHEBI:15378"/>
        <dbReference type="ChEBI" id="CHEBI:30616"/>
        <dbReference type="ChEBI" id="CHEBI:43474"/>
        <dbReference type="ChEBI" id="CHEBI:58702"/>
        <dbReference type="ChEBI" id="CHEBI:456215"/>
        <dbReference type="EC" id="2.7.9.2"/>
    </reaction>
</comment>
<dbReference type="EC" id="2.7.9.2" evidence="5"/>
<dbReference type="PANTHER" id="PTHR43030">
    <property type="entry name" value="PHOSPHOENOLPYRUVATE SYNTHASE"/>
    <property type="match status" value="1"/>
</dbReference>
<keyword evidence="17" id="KW-0670">Pyruvate</keyword>
<dbReference type="Pfam" id="PF01326">
    <property type="entry name" value="PPDK_N"/>
    <property type="match status" value="1"/>
</dbReference>
<evidence type="ECO:0000259" key="15">
    <source>
        <dbReference type="Pfam" id="PF00391"/>
    </source>
</evidence>
<comment type="similarity">
    <text evidence="4">Belongs to the PEP-utilizing enzyme family.</text>
</comment>
<keyword evidence="18" id="KW-1185">Reference proteome</keyword>
<dbReference type="HOGENOM" id="CLU_011040_0_0_7"/>